<evidence type="ECO:0000313" key="1">
    <source>
        <dbReference type="EMBL" id="KAJ8941292.1"/>
    </source>
</evidence>
<keyword evidence="2" id="KW-1185">Reference proteome</keyword>
<dbReference type="Proteomes" id="UP001162162">
    <property type="component" value="Unassembled WGS sequence"/>
</dbReference>
<reference evidence="1" key="1">
    <citation type="journal article" date="2023" name="Insect Mol. Biol.">
        <title>Genome sequencing provides insights into the evolution of gene families encoding plant cell wall-degrading enzymes in longhorned beetles.</title>
        <authorList>
            <person name="Shin N.R."/>
            <person name="Okamura Y."/>
            <person name="Kirsch R."/>
            <person name="Pauchet Y."/>
        </authorList>
    </citation>
    <scope>NUCLEOTIDE SEQUENCE</scope>
    <source>
        <strain evidence="1">AMC_N1</strain>
    </source>
</reference>
<gene>
    <name evidence="1" type="ORF">NQ318_000592</name>
</gene>
<dbReference type="AlphaFoldDB" id="A0AAV8XRT1"/>
<comment type="caution">
    <text evidence="1">The sequence shown here is derived from an EMBL/GenBank/DDBJ whole genome shotgun (WGS) entry which is preliminary data.</text>
</comment>
<sequence>MRRHSIASIAAVGVVCMAPVIPKQASICSLPSFAMAPFFLALFLQLREPYVTMGIITWECTQRATAGFNPHVLPTMRLQAHRALVALVAVLSRQRDCHGHFVVSESGKSEGVHVITSSGSQVTHSTIWKYRDKIQSVFENSSTMMPDKTMKFKGGKCIGGKLAKERLIVLVAANMTGSEQKLFKVSSISSKIGRYSLTYLTVWYSTDVPVVGYTILPTFFEL</sequence>
<protein>
    <submittedName>
        <fullName evidence="1">Uncharacterized protein</fullName>
    </submittedName>
</protein>
<dbReference type="EMBL" id="JAPWTK010000380">
    <property type="protein sequence ID" value="KAJ8941292.1"/>
    <property type="molecule type" value="Genomic_DNA"/>
</dbReference>
<evidence type="ECO:0000313" key="2">
    <source>
        <dbReference type="Proteomes" id="UP001162162"/>
    </source>
</evidence>
<accession>A0AAV8XRT1</accession>
<organism evidence="1 2">
    <name type="scientific">Aromia moschata</name>
    <dbReference type="NCBI Taxonomy" id="1265417"/>
    <lineage>
        <taxon>Eukaryota</taxon>
        <taxon>Metazoa</taxon>
        <taxon>Ecdysozoa</taxon>
        <taxon>Arthropoda</taxon>
        <taxon>Hexapoda</taxon>
        <taxon>Insecta</taxon>
        <taxon>Pterygota</taxon>
        <taxon>Neoptera</taxon>
        <taxon>Endopterygota</taxon>
        <taxon>Coleoptera</taxon>
        <taxon>Polyphaga</taxon>
        <taxon>Cucujiformia</taxon>
        <taxon>Chrysomeloidea</taxon>
        <taxon>Cerambycidae</taxon>
        <taxon>Cerambycinae</taxon>
        <taxon>Callichromatini</taxon>
        <taxon>Aromia</taxon>
    </lineage>
</organism>
<proteinExistence type="predicted"/>
<name>A0AAV8XRT1_9CUCU</name>